<accession>E0UF17</accession>
<evidence type="ECO:0000313" key="2">
    <source>
        <dbReference type="Proteomes" id="UP000008206"/>
    </source>
</evidence>
<reference evidence="2" key="1">
    <citation type="journal article" date="2011" name="MBio">
        <title>Novel metabolic attributes of the genus Cyanothece, comprising a group of unicellular nitrogen-fixing Cyanobacteria.</title>
        <authorList>
            <person name="Bandyopadhyay A."/>
            <person name="Elvitigala T."/>
            <person name="Welsh E."/>
            <person name="Stockel J."/>
            <person name="Liberton M."/>
            <person name="Min H."/>
            <person name="Sherman L.A."/>
            <person name="Pakrasi H.B."/>
        </authorList>
    </citation>
    <scope>NUCLEOTIDE SEQUENCE [LARGE SCALE GENOMIC DNA]</scope>
    <source>
        <strain evidence="2">PCC 7822</strain>
    </source>
</reference>
<dbReference type="STRING" id="497965.Cyan7822_2291"/>
<keyword evidence="2" id="KW-1185">Reference proteome</keyword>
<sequence length="188" mass="21396">MTPEEITTILIDKFGEPLVEHPSEDTWQVDTPEFRLLVIITSDYSGIRLLLPICPASQAQPYLEQLLEANFSSSQLAYYGLHQEVLWGVFSHPLASLTAQDFKNALSELIRLNEEGLSQGFNLFIEKQIRLIVRAAKQQGQSLQATLQSLNRLYAEGMLGGLSQAPQEREQFLAAWKYQLERLWDEES</sequence>
<dbReference type="KEGG" id="cyj:Cyan7822_2291"/>
<gene>
    <name evidence="1" type="ordered locus">Cyan7822_2291</name>
</gene>
<evidence type="ECO:0000313" key="1">
    <source>
        <dbReference type="EMBL" id="ADN14269.1"/>
    </source>
</evidence>
<proteinExistence type="predicted"/>
<dbReference type="SUPFAM" id="SSF69635">
    <property type="entry name" value="Type III secretory system chaperone-like"/>
    <property type="match status" value="1"/>
</dbReference>
<dbReference type="OrthoDB" id="571431at2"/>
<name>E0UF17_GLOV7</name>
<dbReference type="Gene3D" id="3.30.1460.10">
    <property type="match status" value="1"/>
</dbReference>
<dbReference type="CDD" id="cd16364">
    <property type="entry name" value="T3SC_I-like"/>
    <property type="match status" value="1"/>
</dbReference>
<evidence type="ECO:0008006" key="3">
    <source>
        <dbReference type="Google" id="ProtNLM"/>
    </source>
</evidence>
<dbReference type="eggNOG" id="ENOG502ZBJ7">
    <property type="taxonomic scope" value="Bacteria"/>
</dbReference>
<dbReference type="Proteomes" id="UP000008206">
    <property type="component" value="Chromosome"/>
</dbReference>
<dbReference type="HOGENOM" id="CLU_1431857_0_0_3"/>
<dbReference type="RefSeq" id="WP_013322374.1">
    <property type="nucleotide sequence ID" value="NC_014501.1"/>
</dbReference>
<organism evidence="1 2">
    <name type="scientific">Gloeothece verrucosa (strain PCC 7822)</name>
    <name type="common">Cyanothece sp. (strain PCC 7822)</name>
    <dbReference type="NCBI Taxonomy" id="497965"/>
    <lineage>
        <taxon>Bacteria</taxon>
        <taxon>Bacillati</taxon>
        <taxon>Cyanobacteriota</taxon>
        <taxon>Cyanophyceae</taxon>
        <taxon>Oscillatoriophycideae</taxon>
        <taxon>Chroococcales</taxon>
        <taxon>Aphanothecaceae</taxon>
        <taxon>Gloeothece</taxon>
        <taxon>Gloeothece verrucosa</taxon>
    </lineage>
</organism>
<dbReference type="EMBL" id="CP002198">
    <property type="protein sequence ID" value="ADN14269.1"/>
    <property type="molecule type" value="Genomic_DNA"/>
</dbReference>
<dbReference type="AlphaFoldDB" id="E0UF17"/>
<protein>
    <recommendedName>
        <fullName evidence="3">YbjN domain-containing protein</fullName>
    </recommendedName>
</protein>